<dbReference type="Proteomes" id="UP001295684">
    <property type="component" value="Unassembled WGS sequence"/>
</dbReference>
<comment type="subcellular location">
    <subcellularLocation>
        <location evidence="1">Cytoplasmic vesicle membrane</location>
    </subcellularLocation>
    <subcellularLocation>
        <location evidence="2">Golgi apparatus</location>
    </subcellularLocation>
</comment>
<evidence type="ECO:0000256" key="1">
    <source>
        <dbReference type="ARBA" id="ARBA00004156"/>
    </source>
</evidence>
<dbReference type="InterPro" id="IPR017107">
    <property type="entry name" value="AP1_complex_gsu"/>
</dbReference>
<dbReference type="PROSITE" id="PS50180">
    <property type="entry name" value="GAE"/>
    <property type="match status" value="1"/>
</dbReference>
<dbReference type="SUPFAM" id="SSF49348">
    <property type="entry name" value="Clathrin adaptor appendage domain"/>
    <property type="match status" value="1"/>
</dbReference>
<evidence type="ECO:0000256" key="4">
    <source>
        <dbReference type="ARBA" id="ARBA00022448"/>
    </source>
</evidence>
<protein>
    <recommendedName>
        <fullName evidence="9">AP-1 complex subunit gamma</fullName>
    </recommendedName>
</protein>
<accession>A0AAD2D7X4</accession>
<gene>
    <name evidence="12" type="ORF">ECRASSUSDP1_LOCUS26122</name>
</gene>
<dbReference type="InterPro" id="IPR008153">
    <property type="entry name" value="GAE_dom"/>
</dbReference>
<dbReference type="Gene3D" id="2.60.40.1230">
    <property type="match status" value="1"/>
</dbReference>
<dbReference type="AlphaFoldDB" id="A0AAD2D7X4"/>
<dbReference type="InterPro" id="IPR008152">
    <property type="entry name" value="Clathrin_a/b/g-adaptin_app_Ig"/>
</dbReference>
<keyword evidence="8 9" id="KW-0968">Cytoplasmic vesicle</keyword>
<dbReference type="PIRSF" id="PIRSF037094">
    <property type="entry name" value="AP1_complex_gamma"/>
    <property type="match status" value="1"/>
</dbReference>
<evidence type="ECO:0000256" key="9">
    <source>
        <dbReference type="PIRNR" id="PIRNR037094"/>
    </source>
</evidence>
<dbReference type="InterPro" id="IPR013041">
    <property type="entry name" value="Clathrin_app_Ig-like_sf"/>
</dbReference>
<dbReference type="InterPro" id="IPR050840">
    <property type="entry name" value="Adaptor_Complx_Large_Subunit"/>
</dbReference>
<dbReference type="InterPro" id="IPR011989">
    <property type="entry name" value="ARM-like"/>
</dbReference>
<evidence type="ECO:0000259" key="11">
    <source>
        <dbReference type="PROSITE" id="PS50180"/>
    </source>
</evidence>
<dbReference type="SUPFAM" id="SSF48371">
    <property type="entry name" value="ARM repeat"/>
    <property type="match status" value="1"/>
</dbReference>
<dbReference type="Gene3D" id="1.25.10.10">
    <property type="entry name" value="Leucine-rich Repeat Variant"/>
    <property type="match status" value="1"/>
</dbReference>
<keyword evidence="7 9" id="KW-0472">Membrane</keyword>
<dbReference type="SMART" id="SM00809">
    <property type="entry name" value="Alpha_adaptinC2"/>
    <property type="match status" value="1"/>
</dbReference>
<evidence type="ECO:0000256" key="6">
    <source>
        <dbReference type="ARBA" id="ARBA00023034"/>
    </source>
</evidence>
<dbReference type="GO" id="GO:0030121">
    <property type="term" value="C:AP-1 adaptor complex"/>
    <property type="evidence" value="ECO:0007669"/>
    <property type="project" value="InterPro"/>
</dbReference>
<evidence type="ECO:0000256" key="10">
    <source>
        <dbReference type="SAM" id="MobiDB-lite"/>
    </source>
</evidence>
<evidence type="ECO:0000313" key="13">
    <source>
        <dbReference type="Proteomes" id="UP001295684"/>
    </source>
</evidence>
<evidence type="ECO:0000256" key="7">
    <source>
        <dbReference type="ARBA" id="ARBA00023136"/>
    </source>
</evidence>
<evidence type="ECO:0000256" key="8">
    <source>
        <dbReference type="ARBA" id="ARBA00023329"/>
    </source>
</evidence>
<name>A0AAD2D7X4_EUPCR</name>
<keyword evidence="4 9" id="KW-0813">Transport</keyword>
<dbReference type="GO" id="GO:0006886">
    <property type="term" value="P:intracellular protein transport"/>
    <property type="evidence" value="ECO:0007669"/>
    <property type="project" value="UniProtKB-UniRule"/>
</dbReference>
<sequence>MSTMKLKEFIKAIRNCKQAKDERAVVSKESALIRNAFKEKNPKNRHRNIAKLLFVNLLGYPTQFGQVETIKCVASDDYTEKRIGYMALSQLMNESSELLMMVTQAIKNDLNSSKSNFIVALGLTSIAEISTEDMCRELYTEVKKLMRSTSSYIKKKAILAAVRIIKNIPDTIDDFMEVIDVLINEHSHSITLATMTLIQEIINIEPERVGTFRKYTKVLIKILKNLIHSGYAPEYDIQGIKDPFLQVRIIRVLGHLGEGNEDASDDMNDILTEIATSTEGSKGAANSILYECVRAIMLIEASSGLRALGINILGRFLVNKENNIRFIALTNLHKLVNIDYNAVQRHKTTVIGCLKDPDLVIKKEALDLIYQICKNTNVKGIVKELLNFLLTAEKEFKEDLANKICMAVEKYSPTKKWHVDTVIKVLTLAGSEVMDNFICSLITLIASTAELQNYSVNKTYFSMKENLEQSGLQQLGVWLIGEFGELLVSGQTMEMDDTPINVTEEEAVETIEKVMEHYKDKGDKGDVIIQYSLVALSKLTIRFESMKGKIQELIQNQVHNPNIEIQQRACEFMKLIDEDWDQHRLAIFEPMPFQGDENMLVDATERAVREEGEGDEDDLTQLKREAAPAQTHVPEESPLDDIFGINYDQQDESPDDNFDPLGDIFGGMGTDAPAPPSDPVSDPLGDIFGGGSATASASSGLGSDIFGGSPASQTPSDLFGSAPSAPAAPTYIAHEDSNIKVLFNFERDSMDSSTHRITAVYTNKSSSVLDSINMQISVKKYLNLQLFAVSSSSLQPMPTEQVTQEMKIQNTHEGKDPIVLRARITYTHVASGQKVVETKVLEGLPTGY</sequence>
<keyword evidence="13" id="KW-1185">Reference proteome</keyword>
<reference evidence="12" key="1">
    <citation type="submission" date="2023-07" db="EMBL/GenBank/DDBJ databases">
        <authorList>
            <consortium name="AG Swart"/>
            <person name="Singh M."/>
            <person name="Singh A."/>
            <person name="Seah K."/>
            <person name="Emmerich C."/>
        </authorList>
    </citation>
    <scope>NUCLEOTIDE SEQUENCE</scope>
    <source>
        <strain evidence="12">DP1</strain>
    </source>
</reference>
<dbReference type="InterPro" id="IPR002553">
    <property type="entry name" value="Clathrin/coatomer_adapt-like_N"/>
</dbReference>
<keyword evidence="5 9" id="KW-0653">Protein transport</keyword>
<keyword evidence="6 9" id="KW-0333">Golgi apparatus</keyword>
<dbReference type="PANTHER" id="PTHR22780">
    <property type="entry name" value="ADAPTIN, ALPHA/GAMMA/EPSILON"/>
    <property type="match status" value="1"/>
</dbReference>
<comment type="caution">
    <text evidence="12">The sequence shown here is derived from an EMBL/GenBank/DDBJ whole genome shotgun (WGS) entry which is preliminary data.</text>
</comment>
<dbReference type="EMBL" id="CAMPGE010026923">
    <property type="protein sequence ID" value="CAI2384589.1"/>
    <property type="molecule type" value="Genomic_DNA"/>
</dbReference>
<evidence type="ECO:0000256" key="5">
    <source>
        <dbReference type="ARBA" id="ARBA00022927"/>
    </source>
</evidence>
<evidence type="ECO:0000256" key="3">
    <source>
        <dbReference type="ARBA" id="ARBA00006613"/>
    </source>
</evidence>
<dbReference type="GO" id="GO:0016192">
    <property type="term" value="P:vesicle-mediated transport"/>
    <property type="evidence" value="ECO:0007669"/>
    <property type="project" value="InterPro"/>
</dbReference>
<dbReference type="Pfam" id="PF02883">
    <property type="entry name" value="Alpha_adaptinC2"/>
    <property type="match status" value="1"/>
</dbReference>
<dbReference type="InterPro" id="IPR016024">
    <property type="entry name" value="ARM-type_fold"/>
</dbReference>
<evidence type="ECO:0000256" key="2">
    <source>
        <dbReference type="ARBA" id="ARBA00004555"/>
    </source>
</evidence>
<feature type="domain" description="GAE" evidence="11">
    <location>
        <begin position="726"/>
        <end position="845"/>
    </location>
</feature>
<comment type="similarity">
    <text evidence="3 9">Belongs to the adaptor complexes large subunit family.</text>
</comment>
<evidence type="ECO:0000313" key="12">
    <source>
        <dbReference type="EMBL" id="CAI2384589.1"/>
    </source>
</evidence>
<dbReference type="Pfam" id="PF01602">
    <property type="entry name" value="Adaptin_N"/>
    <property type="match status" value="1"/>
</dbReference>
<organism evidence="12 13">
    <name type="scientific">Euplotes crassus</name>
    <dbReference type="NCBI Taxonomy" id="5936"/>
    <lineage>
        <taxon>Eukaryota</taxon>
        <taxon>Sar</taxon>
        <taxon>Alveolata</taxon>
        <taxon>Ciliophora</taxon>
        <taxon>Intramacronucleata</taxon>
        <taxon>Spirotrichea</taxon>
        <taxon>Hypotrichia</taxon>
        <taxon>Euplotida</taxon>
        <taxon>Euplotidae</taxon>
        <taxon>Moneuplotes</taxon>
    </lineage>
</organism>
<feature type="region of interest" description="Disordered" evidence="10">
    <location>
        <begin position="704"/>
        <end position="724"/>
    </location>
</feature>
<proteinExistence type="inferred from homology"/>